<dbReference type="GO" id="GO:0046872">
    <property type="term" value="F:metal ion binding"/>
    <property type="evidence" value="ECO:0007669"/>
    <property type="project" value="UniProtKB-KW"/>
</dbReference>
<dbReference type="STRING" id="1348853.LK12_15445"/>
<dbReference type="PANTHER" id="PTHR10293:SF72">
    <property type="entry name" value="MONOTHIOL GLUTAREDOXIN-S14, CHLOROPLASTIC"/>
    <property type="match status" value="1"/>
</dbReference>
<proteinExistence type="inferred from homology"/>
<evidence type="ECO:0000256" key="4">
    <source>
        <dbReference type="ARBA" id="ARBA00023004"/>
    </source>
</evidence>
<dbReference type="FunFam" id="3.40.30.10:FF:000005">
    <property type="entry name" value="Glutaredoxin 5"/>
    <property type="match status" value="1"/>
</dbReference>
<dbReference type="GO" id="GO:0015036">
    <property type="term" value="F:disulfide oxidoreductase activity"/>
    <property type="evidence" value="ECO:0007669"/>
    <property type="project" value="InterPro"/>
</dbReference>
<keyword evidence="4 8" id="KW-0408">Iron</keyword>
<dbReference type="InterPro" id="IPR033658">
    <property type="entry name" value="GRX_PICOT-like"/>
</dbReference>
<dbReference type="SUPFAM" id="SSF52833">
    <property type="entry name" value="Thioredoxin-like"/>
    <property type="match status" value="1"/>
</dbReference>
<feature type="binding site" evidence="8">
    <location>
        <position position="29"/>
    </location>
    <ligand>
        <name>[2Fe-2S] cluster</name>
        <dbReference type="ChEBI" id="CHEBI:190135"/>
        <note>ligand shared between dimeric partners</note>
    </ligand>
</feature>
<accession>A0A0B1ZHZ2</accession>
<dbReference type="InterPro" id="IPR002109">
    <property type="entry name" value="Glutaredoxin"/>
</dbReference>
<dbReference type="Gene3D" id="3.40.30.10">
    <property type="entry name" value="Glutaredoxin"/>
    <property type="match status" value="1"/>
</dbReference>
<dbReference type="PIRSF" id="PIRSF005894">
    <property type="entry name" value="Monothiol_GRX"/>
    <property type="match status" value="1"/>
</dbReference>
<dbReference type="PANTHER" id="PTHR10293">
    <property type="entry name" value="GLUTAREDOXIN FAMILY MEMBER"/>
    <property type="match status" value="1"/>
</dbReference>
<evidence type="ECO:0000256" key="8">
    <source>
        <dbReference type="PIRSR" id="PIRSR005894-2"/>
    </source>
</evidence>
<evidence type="ECO:0000313" key="11">
    <source>
        <dbReference type="Proteomes" id="UP000031057"/>
    </source>
</evidence>
<dbReference type="RefSeq" id="WP_039285928.1">
    <property type="nucleotide sequence ID" value="NZ_JTDI01000004.1"/>
</dbReference>
<dbReference type="AlphaFoldDB" id="A0A0B1ZHZ2"/>
<evidence type="ECO:0000256" key="2">
    <source>
        <dbReference type="ARBA" id="ARBA00022714"/>
    </source>
</evidence>
<evidence type="ECO:0000256" key="7">
    <source>
        <dbReference type="PIRNR" id="PIRNR005894"/>
    </source>
</evidence>
<dbReference type="InterPro" id="IPR014434">
    <property type="entry name" value="Monothiol_GRX"/>
</dbReference>
<comment type="caution">
    <text evidence="10">The sequence shown here is derived from an EMBL/GenBank/DDBJ whole genome shotgun (WGS) entry which is preliminary data.</text>
</comment>
<dbReference type="GO" id="GO:0051537">
    <property type="term" value="F:2 iron, 2 sulfur cluster binding"/>
    <property type="evidence" value="ECO:0007669"/>
    <property type="project" value="UniProtKB-KW"/>
</dbReference>
<dbReference type="InterPro" id="IPR004480">
    <property type="entry name" value="Monothiol_GRX-rel"/>
</dbReference>
<name>A0A0B1ZHZ2_9SPHN</name>
<dbReference type="CDD" id="cd03028">
    <property type="entry name" value="GRX_PICOT_like"/>
    <property type="match status" value="1"/>
</dbReference>
<reference evidence="10 11" key="1">
    <citation type="submission" date="2014-10" db="EMBL/GenBank/DDBJ databases">
        <title>Genome sequence of Novosphingobium malaysiense MUSC 273(T).</title>
        <authorList>
            <person name="Lee L.-H."/>
        </authorList>
    </citation>
    <scope>NUCLEOTIDE SEQUENCE [LARGE SCALE GENOMIC DNA]</scope>
    <source>
        <strain evidence="10 11">MUSC 273</strain>
    </source>
</reference>
<dbReference type="Pfam" id="PF00462">
    <property type="entry name" value="Glutaredoxin"/>
    <property type="match status" value="1"/>
</dbReference>
<keyword evidence="3 8" id="KW-0479">Metal-binding</keyword>
<evidence type="ECO:0000256" key="6">
    <source>
        <dbReference type="ARBA" id="ARBA00023284"/>
    </source>
</evidence>
<protein>
    <recommendedName>
        <fullName evidence="7">Glutaredoxin</fullName>
    </recommendedName>
</protein>
<evidence type="ECO:0000259" key="9">
    <source>
        <dbReference type="Pfam" id="PF00462"/>
    </source>
</evidence>
<feature type="domain" description="Glutaredoxin" evidence="9">
    <location>
        <begin position="16"/>
        <end position="80"/>
    </location>
</feature>
<dbReference type="OrthoDB" id="9804115at2"/>
<sequence length="104" mass="11288">MATSDRIRKLVTDNEIVVFMKGDPAAPKCGFSAGVVKVLDAVGRPYIGVDVLEDPFLREGIKEYSDWPTLPQVYVNGEFIGGCDIVRDMYASGELQALFAGESA</sequence>
<gene>
    <name evidence="10" type="ORF">LK12_15445</name>
</gene>
<dbReference type="EMBL" id="JTDI01000004">
    <property type="protein sequence ID" value="KHK90707.1"/>
    <property type="molecule type" value="Genomic_DNA"/>
</dbReference>
<dbReference type="PROSITE" id="PS51354">
    <property type="entry name" value="GLUTAREDOXIN_2"/>
    <property type="match status" value="1"/>
</dbReference>
<evidence type="ECO:0000256" key="3">
    <source>
        <dbReference type="ARBA" id="ARBA00022723"/>
    </source>
</evidence>
<evidence type="ECO:0000313" key="10">
    <source>
        <dbReference type="EMBL" id="KHK90707.1"/>
    </source>
</evidence>
<keyword evidence="5 8" id="KW-0411">Iron-sulfur</keyword>
<comment type="similarity">
    <text evidence="1 7">Belongs to the glutaredoxin family. Monothiol subfamily.</text>
</comment>
<keyword evidence="2 8" id="KW-0001">2Fe-2S</keyword>
<evidence type="ECO:0000256" key="5">
    <source>
        <dbReference type="ARBA" id="ARBA00023014"/>
    </source>
</evidence>
<dbReference type="InterPro" id="IPR036249">
    <property type="entry name" value="Thioredoxin-like_sf"/>
</dbReference>
<organism evidence="10 11">
    <name type="scientific">Novosphingobium malaysiense</name>
    <dbReference type="NCBI Taxonomy" id="1348853"/>
    <lineage>
        <taxon>Bacteria</taxon>
        <taxon>Pseudomonadati</taxon>
        <taxon>Pseudomonadota</taxon>
        <taxon>Alphaproteobacteria</taxon>
        <taxon>Sphingomonadales</taxon>
        <taxon>Sphingomonadaceae</taxon>
        <taxon>Novosphingobium</taxon>
    </lineage>
</organism>
<keyword evidence="11" id="KW-1185">Reference proteome</keyword>
<evidence type="ECO:0000256" key="1">
    <source>
        <dbReference type="ARBA" id="ARBA00009630"/>
    </source>
</evidence>
<dbReference type="NCBIfam" id="TIGR00365">
    <property type="entry name" value="Grx4 family monothiol glutaredoxin"/>
    <property type="match status" value="1"/>
</dbReference>
<dbReference type="Proteomes" id="UP000031057">
    <property type="component" value="Unassembled WGS sequence"/>
</dbReference>
<keyword evidence="6" id="KW-0676">Redox-active center</keyword>